<reference evidence="1" key="1">
    <citation type="submission" date="2018-02" db="EMBL/GenBank/DDBJ databases">
        <title>Rhizophora mucronata_Transcriptome.</title>
        <authorList>
            <person name="Meera S.P."/>
            <person name="Sreeshan A."/>
            <person name="Augustine A."/>
        </authorList>
    </citation>
    <scope>NUCLEOTIDE SEQUENCE</scope>
    <source>
        <tissue evidence="1">Leaf</tissue>
    </source>
</reference>
<name>A0A2P2MY83_RHIMU</name>
<sequence length="25" mass="2975">MYSLKYRKHSSDEKTALKLIGKSYQ</sequence>
<protein>
    <submittedName>
        <fullName evidence="1">Uncharacterized protein</fullName>
    </submittedName>
</protein>
<accession>A0A2P2MY83</accession>
<evidence type="ECO:0000313" key="1">
    <source>
        <dbReference type="EMBL" id="MBX35190.1"/>
    </source>
</evidence>
<dbReference type="AlphaFoldDB" id="A0A2P2MY83"/>
<dbReference type="EMBL" id="GGEC01054706">
    <property type="protein sequence ID" value="MBX35190.1"/>
    <property type="molecule type" value="Transcribed_RNA"/>
</dbReference>
<organism evidence="1">
    <name type="scientific">Rhizophora mucronata</name>
    <name type="common">Asiatic mangrove</name>
    <dbReference type="NCBI Taxonomy" id="61149"/>
    <lineage>
        <taxon>Eukaryota</taxon>
        <taxon>Viridiplantae</taxon>
        <taxon>Streptophyta</taxon>
        <taxon>Embryophyta</taxon>
        <taxon>Tracheophyta</taxon>
        <taxon>Spermatophyta</taxon>
        <taxon>Magnoliopsida</taxon>
        <taxon>eudicotyledons</taxon>
        <taxon>Gunneridae</taxon>
        <taxon>Pentapetalae</taxon>
        <taxon>rosids</taxon>
        <taxon>fabids</taxon>
        <taxon>Malpighiales</taxon>
        <taxon>Rhizophoraceae</taxon>
        <taxon>Rhizophora</taxon>
    </lineage>
</organism>
<proteinExistence type="predicted"/>